<dbReference type="Proteomes" id="UP000198683">
    <property type="component" value="Unassembled WGS sequence"/>
</dbReference>
<reference evidence="1 2" key="1">
    <citation type="submission" date="2016-10" db="EMBL/GenBank/DDBJ databases">
        <authorList>
            <person name="de Groot N.N."/>
        </authorList>
    </citation>
    <scope>NUCLEOTIDE SEQUENCE [LARGE SCALE GENOMIC DNA]</scope>
    <source>
        <strain evidence="1 2">CGMCC 4.5681</strain>
    </source>
</reference>
<accession>A0A1G9MPS3</accession>
<evidence type="ECO:0000313" key="1">
    <source>
        <dbReference type="EMBL" id="SDL76093.1"/>
    </source>
</evidence>
<protein>
    <submittedName>
        <fullName evidence="1">Uncharacterized protein</fullName>
    </submittedName>
</protein>
<dbReference type="EMBL" id="FNFB01000028">
    <property type="protein sequence ID" value="SDL76093.1"/>
    <property type="molecule type" value="Genomic_DNA"/>
</dbReference>
<proteinExistence type="predicted"/>
<dbReference type="RefSeq" id="WP_090772195.1">
    <property type="nucleotide sequence ID" value="NZ_FNFB01000028.1"/>
</dbReference>
<sequence>MQTTTPTRSELLKAVTEVRDAGGSTTHMLHTIARMVAEPAATPEEFELASANVFDLAGFHFDCLSAAYELNTGATPYPPDATFDALSGDDQQKVIKHVIVDCGELDQPDEEPPTPIALADHLLDGLRMARALQVEFGKHFAPVAGKAQAALYELLLTQSVGPKLAIESIGHALTTGVAINQAIAEMDGQL</sequence>
<dbReference type="AlphaFoldDB" id="A0A1G9MPS3"/>
<dbReference type="STRING" id="683260.SAMN05421874_128126"/>
<dbReference type="OrthoDB" id="3532348at2"/>
<gene>
    <name evidence="1" type="ORF">SAMN05421874_128126</name>
</gene>
<keyword evidence="2" id="KW-1185">Reference proteome</keyword>
<evidence type="ECO:0000313" key="2">
    <source>
        <dbReference type="Proteomes" id="UP000198683"/>
    </source>
</evidence>
<organism evidence="1 2">
    <name type="scientific">Nonomuraea maritima</name>
    <dbReference type="NCBI Taxonomy" id="683260"/>
    <lineage>
        <taxon>Bacteria</taxon>
        <taxon>Bacillati</taxon>
        <taxon>Actinomycetota</taxon>
        <taxon>Actinomycetes</taxon>
        <taxon>Streptosporangiales</taxon>
        <taxon>Streptosporangiaceae</taxon>
        <taxon>Nonomuraea</taxon>
    </lineage>
</organism>
<name>A0A1G9MPS3_9ACTN</name>